<reference evidence="2 3" key="1">
    <citation type="submission" date="2019-10" db="EMBL/GenBank/DDBJ databases">
        <title>Whole genome shotgun sequence of Streptomyces angustmyceticus NBRC 3934.</title>
        <authorList>
            <person name="Hosoyama A."/>
            <person name="Ichikawa N."/>
            <person name="Kimura A."/>
            <person name="Kitahashi Y."/>
            <person name="Komaki H."/>
            <person name="Uohara A."/>
        </authorList>
    </citation>
    <scope>NUCLEOTIDE SEQUENCE [LARGE SCALE GENOMIC DNA]</scope>
    <source>
        <strain evidence="2 3">NBRC 3934</strain>
    </source>
</reference>
<organism evidence="2 3">
    <name type="scientific">Streptomyces angustmyceticus</name>
    <dbReference type="NCBI Taxonomy" id="285578"/>
    <lineage>
        <taxon>Bacteria</taxon>
        <taxon>Bacillati</taxon>
        <taxon>Actinomycetota</taxon>
        <taxon>Actinomycetes</taxon>
        <taxon>Kitasatosporales</taxon>
        <taxon>Streptomycetaceae</taxon>
        <taxon>Streptomyces</taxon>
    </lineage>
</organism>
<name>A0A5J4LAZ8_9ACTN</name>
<keyword evidence="1" id="KW-0812">Transmembrane</keyword>
<evidence type="ECO:0000313" key="2">
    <source>
        <dbReference type="EMBL" id="GES28719.1"/>
    </source>
</evidence>
<keyword evidence="1" id="KW-1133">Transmembrane helix</keyword>
<accession>A0A5J4LAZ8</accession>
<dbReference type="AlphaFoldDB" id="A0A5J4LAZ8"/>
<feature type="transmembrane region" description="Helical" evidence="1">
    <location>
        <begin position="37"/>
        <end position="60"/>
    </location>
</feature>
<evidence type="ECO:0000313" key="3">
    <source>
        <dbReference type="Proteomes" id="UP000325598"/>
    </source>
</evidence>
<protein>
    <submittedName>
        <fullName evidence="2">Uncharacterized protein</fullName>
    </submittedName>
</protein>
<proteinExistence type="predicted"/>
<sequence length="85" mass="8863">MPVRGLHLGVELPGSRGWWCTTPHAEQSRPMGSLHSAVVAVTDICVVIVLVAWVVGAVYCGVKSRNGPGPAGCADCGAPRTHGFR</sequence>
<gene>
    <name evidence="2" type="ORF">San01_12060</name>
</gene>
<evidence type="ECO:0000256" key="1">
    <source>
        <dbReference type="SAM" id="Phobius"/>
    </source>
</evidence>
<dbReference type="Proteomes" id="UP000325598">
    <property type="component" value="Unassembled WGS sequence"/>
</dbReference>
<comment type="caution">
    <text evidence="2">The sequence shown here is derived from an EMBL/GenBank/DDBJ whole genome shotgun (WGS) entry which is preliminary data.</text>
</comment>
<dbReference type="EMBL" id="BLAG01000005">
    <property type="protein sequence ID" value="GES28719.1"/>
    <property type="molecule type" value="Genomic_DNA"/>
</dbReference>
<keyword evidence="3" id="KW-1185">Reference proteome</keyword>
<keyword evidence="1" id="KW-0472">Membrane</keyword>